<sequence length="94" mass="11122">MMVLKRILSTSVLTATTRHCAKATHGKVASTTTANDRRFRISKREGLDLIYSSSFYAGAIFRWESRYQRLRFCPFRGHLRKRNLWSLPFLQHRF</sequence>
<dbReference type="AlphaFoldDB" id="A0A6M4NMY6"/>
<reference evidence="1" key="1">
    <citation type="journal article" date="2020" name="Int. J. Food Microbiol.">
        <title>First detection of a plasmid located carbapenem resistant blaVIM-1 gene in E. coli isolated from meat products at retail in Belgium in 2015.</title>
        <authorList>
            <person name="Garcia-Graells C."/>
            <person name="Berbers B."/>
            <person name="Verhaegen B."/>
            <person name="Vanneste K."/>
            <person name="Marchal K."/>
            <person name="Roosens N.H.C."/>
            <person name="Botteldoorn N."/>
            <person name="De Keersmaecker S.C.J."/>
        </authorList>
    </citation>
    <scope>NUCLEOTIDE SEQUENCE</scope>
    <source>
        <strain evidence="1">S15FP06257</strain>
        <plasmid evidence="1">unnamed</plasmid>
    </source>
</reference>
<keyword evidence="1" id="KW-0614">Plasmid</keyword>
<accession>A0A6M4NMY6</accession>
<proteinExistence type="predicted"/>
<organism evidence="1">
    <name type="scientific">Escherichia coli</name>
    <dbReference type="NCBI Taxonomy" id="562"/>
    <lineage>
        <taxon>Bacteria</taxon>
        <taxon>Pseudomonadati</taxon>
        <taxon>Pseudomonadota</taxon>
        <taxon>Gammaproteobacteria</taxon>
        <taxon>Enterobacterales</taxon>
        <taxon>Enterobacteriaceae</taxon>
        <taxon>Escherichia</taxon>
    </lineage>
</organism>
<protein>
    <submittedName>
        <fullName evidence="1">Uncharacterized protein</fullName>
    </submittedName>
</protein>
<dbReference type="EMBL" id="MN477204">
    <property type="protein sequence ID" value="QJR98459.1"/>
    <property type="molecule type" value="Genomic_DNA"/>
</dbReference>
<evidence type="ECO:0000313" key="1">
    <source>
        <dbReference type="EMBL" id="QJR98459.1"/>
    </source>
</evidence>
<geneLocation type="plasmid" evidence="1">
    <name>unnamed</name>
</geneLocation>
<name>A0A6M4NMY6_ECOLX</name>
<gene>
    <name evidence="1" type="ORF">EDJOHJPF_00033</name>
</gene>